<dbReference type="Pfam" id="PF07963">
    <property type="entry name" value="N_methyl"/>
    <property type="match status" value="1"/>
</dbReference>
<evidence type="ECO:0000259" key="12">
    <source>
        <dbReference type="Pfam" id="PF12019"/>
    </source>
</evidence>
<evidence type="ECO:0000256" key="8">
    <source>
        <dbReference type="ARBA" id="ARBA00023136"/>
    </source>
</evidence>
<gene>
    <name evidence="13" type="ORF">Sps_02376</name>
</gene>
<evidence type="ECO:0000313" key="14">
    <source>
        <dbReference type="Proteomes" id="UP000189545"/>
    </source>
</evidence>
<dbReference type="SUPFAM" id="SSF54523">
    <property type="entry name" value="Pili subunits"/>
    <property type="match status" value="1"/>
</dbReference>
<evidence type="ECO:0000256" key="3">
    <source>
        <dbReference type="ARBA" id="ARBA00022475"/>
    </source>
</evidence>
<dbReference type="KEGG" id="spsw:Sps_02376"/>
<protein>
    <recommendedName>
        <fullName evidence="2">Type II secretion system protein H</fullName>
    </recommendedName>
    <alternativeName>
        <fullName evidence="10">General secretion pathway protein H</fullName>
    </alternativeName>
</protein>
<evidence type="ECO:0000256" key="7">
    <source>
        <dbReference type="ARBA" id="ARBA00022989"/>
    </source>
</evidence>
<evidence type="ECO:0000256" key="4">
    <source>
        <dbReference type="ARBA" id="ARBA00022481"/>
    </source>
</evidence>
<feature type="domain" description="General secretion pathway GspH" evidence="12">
    <location>
        <begin position="44"/>
        <end position="155"/>
    </location>
</feature>
<keyword evidence="5" id="KW-0997">Cell inner membrane</keyword>
<keyword evidence="14" id="KW-1185">Reference proteome</keyword>
<reference evidence="13 14" key="1">
    <citation type="submission" date="2016-03" db="EMBL/GenBank/DDBJ databases">
        <title>Complete genome sequence of Shewanella psychrophila WP2, a deep sea bacterium isolated from west Pacific sediment.</title>
        <authorList>
            <person name="Xu G."/>
            <person name="Jian H."/>
        </authorList>
    </citation>
    <scope>NUCLEOTIDE SEQUENCE [LARGE SCALE GENOMIC DNA]</scope>
    <source>
        <strain evidence="13 14">WP2</strain>
    </source>
</reference>
<evidence type="ECO:0000256" key="1">
    <source>
        <dbReference type="ARBA" id="ARBA00004377"/>
    </source>
</evidence>
<evidence type="ECO:0000256" key="11">
    <source>
        <dbReference type="SAM" id="Phobius"/>
    </source>
</evidence>
<dbReference type="GO" id="GO:0015628">
    <property type="term" value="P:protein secretion by the type II secretion system"/>
    <property type="evidence" value="ECO:0007669"/>
    <property type="project" value="InterPro"/>
</dbReference>
<proteinExistence type="inferred from homology"/>
<dbReference type="AlphaFoldDB" id="A0A1S6HPT0"/>
<dbReference type="OrthoDB" id="2313614at2"/>
<evidence type="ECO:0000256" key="9">
    <source>
        <dbReference type="ARBA" id="ARBA00025772"/>
    </source>
</evidence>
<dbReference type="EMBL" id="CP014782">
    <property type="protein sequence ID" value="AQS37530.1"/>
    <property type="molecule type" value="Genomic_DNA"/>
</dbReference>
<evidence type="ECO:0000256" key="2">
    <source>
        <dbReference type="ARBA" id="ARBA00021549"/>
    </source>
</evidence>
<dbReference type="GO" id="GO:0015627">
    <property type="term" value="C:type II protein secretion system complex"/>
    <property type="evidence" value="ECO:0007669"/>
    <property type="project" value="InterPro"/>
</dbReference>
<keyword evidence="8 11" id="KW-0472">Membrane</keyword>
<dbReference type="InterPro" id="IPR045584">
    <property type="entry name" value="Pilin-like"/>
</dbReference>
<dbReference type="InterPro" id="IPR012902">
    <property type="entry name" value="N_methyl_site"/>
</dbReference>
<dbReference type="NCBIfam" id="TIGR02532">
    <property type="entry name" value="IV_pilin_GFxxxE"/>
    <property type="match status" value="1"/>
</dbReference>
<evidence type="ECO:0000313" key="13">
    <source>
        <dbReference type="EMBL" id="AQS37530.1"/>
    </source>
</evidence>
<feature type="transmembrane region" description="Helical" evidence="11">
    <location>
        <begin position="7"/>
        <end position="28"/>
    </location>
</feature>
<dbReference type="Proteomes" id="UP000189545">
    <property type="component" value="Chromosome"/>
</dbReference>
<evidence type="ECO:0000256" key="6">
    <source>
        <dbReference type="ARBA" id="ARBA00022692"/>
    </source>
</evidence>
<sequence length="168" mass="17942">MRPQQNGFTLIELMVTLVVAMLLVGVGAPSLKSMYEGYRTDSEIRKVNQSLQFARSHAVSYGSRVTMCPIVSGSCNADWSKGFKIFLDNGAPNQIDGNDEVLTVVGAFNSSDFVSFAPSAINFTTDGLTSAGLFIYCPGSKVSDETMGLQINASGTARFSTATNLNCN</sequence>
<keyword evidence="7 11" id="KW-1133">Transmembrane helix</keyword>
<dbReference type="RefSeq" id="WP_077752686.1">
    <property type="nucleotide sequence ID" value="NZ_CP014782.1"/>
</dbReference>
<organism evidence="13 14">
    <name type="scientific">Shewanella psychrophila</name>
    <dbReference type="NCBI Taxonomy" id="225848"/>
    <lineage>
        <taxon>Bacteria</taxon>
        <taxon>Pseudomonadati</taxon>
        <taxon>Pseudomonadota</taxon>
        <taxon>Gammaproteobacteria</taxon>
        <taxon>Alteromonadales</taxon>
        <taxon>Shewanellaceae</taxon>
        <taxon>Shewanella</taxon>
    </lineage>
</organism>
<keyword evidence="3" id="KW-1003">Cell membrane</keyword>
<evidence type="ECO:0000256" key="5">
    <source>
        <dbReference type="ARBA" id="ARBA00022519"/>
    </source>
</evidence>
<name>A0A1S6HPT0_9GAMM</name>
<dbReference type="STRING" id="225848.Sps_02376"/>
<dbReference type="Gene3D" id="3.55.40.10">
    <property type="entry name" value="minor pseudopilin epsh domain"/>
    <property type="match status" value="1"/>
</dbReference>
<keyword evidence="4" id="KW-0488">Methylation</keyword>
<dbReference type="InterPro" id="IPR022346">
    <property type="entry name" value="T2SS_GspH"/>
</dbReference>
<accession>A0A1S6HPT0</accession>
<dbReference type="Pfam" id="PF12019">
    <property type="entry name" value="GspH"/>
    <property type="match status" value="1"/>
</dbReference>
<comment type="subcellular location">
    <subcellularLocation>
        <location evidence="1">Cell inner membrane</location>
        <topology evidence="1">Single-pass membrane protein</topology>
    </subcellularLocation>
</comment>
<dbReference type="GO" id="GO:0005886">
    <property type="term" value="C:plasma membrane"/>
    <property type="evidence" value="ECO:0007669"/>
    <property type="project" value="UniProtKB-SubCell"/>
</dbReference>
<comment type="similarity">
    <text evidence="9">Belongs to the GSP H family.</text>
</comment>
<keyword evidence="6 11" id="KW-0812">Transmembrane</keyword>
<evidence type="ECO:0000256" key="10">
    <source>
        <dbReference type="ARBA" id="ARBA00030775"/>
    </source>
</evidence>